<sequence length="157" mass="17693">MSNLFNADFRDFLLALHQQHVRYVLVGGYSVILHGYSRTTGDLDLWVEQSADNYARLAQAFQVFGMPMFDMTAHNFLHNPALDVFTFGRPPVAIDIITRLKGLDFATAYPHALDTEVDGLTVRLIHYQDLLRAKRAAGRPRDQNDLDQLTQANESGG</sequence>
<proteinExistence type="predicted"/>
<reference evidence="3" key="1">
    <citation type="journal article" date="2019" name="Int. J. Syst. Evol. Microbiol.">
        <title>The Global Catalogue of Microorganisms (GCM) 10K type strain sequencing project: providing services to taxonomists for standard genome sequencing and annotation.</title>
        <authorList>
            <consortium name="The Broad Institute Genomics Platform"/>
            <consortium name="The Broad Institute Genome Sequencing Center for Infectious Disease"/>
            <person name="Wu L."/>
            <person name="Ma J."/>
        </authorList>
    </citation>
    <scope>NUCLEOTIDE SEQUENCE [LARGE SCALE GENOMIC DNA]</scope>
    <source>
        <strain evidence="3">JCM 17214</strain>
    </source>
</reference>
<dbReference type="GO" id="GO:0016740">
    <property type="term" value="F:transferase activity"/>
    <property type="evidence" value="ECO:0007669"/>
    <property type="project" value="UniProtKB-KW"/>
</dbReference>
<feature type="compositionally biased region" description="Polar residues" evidence="1">
    <location>
        <begin position="146"/>
        <end position="157"/>
    </location>
</feature>
<dbReference type="InterPro" id="IPR043519">
    <property type="entry name" value="NT_sf"/>
</dbReference>
<organism evidence="2 3">
    <name type="scientific">Hymenobacter algoricola</name>
    <dbReference type="NCBI Taxonomy" id="486267"/>
    <lineage>
        <taxon>Bacteria</taxon>
        <taxon>Pseudomonadati</taxon>
        <taxon>Bacteroidota</taxon>
        <taxon>Cytophagia</taxon>
        <taxon>Cytophagales</taxon>
        <taxon>Hymenobacteraceae</taxon>
        <taxon>Hymenobacter</taxon>
    </lineage>
</organism>
<evidence type="ECO:0000313" key="3">
    <source>
        <dbReference type="Proteomes" id="UP001499909"/>
    </source>
</evidence>
<keyword evidence="3" id="KW-1185">Reference proteome</keyword>
<dbReference type="EMBL" id="BAABDH010000110">
    <property type="protein sequence ID" value="GAA3952437.1"/>
    <property type="molecule type" value="Genomic_DNA"/>
</dbReference>
<comment type="caution">
    <text evidence="2">The sequence shown here is derived from an EMBL/GenBank/DDBJ whole genome shotgun (WGS) entry which is preliminary data.</text>
</comment>
<feature type="region of interest" description="Disordered" evidence="1">
    <location>
        <begin position="137"/>
        <end position="157"/>
    </location>
</feature>
<accession>A0ABP7NTS4</accession>
<keyword evidence="2" id="KW-0808">Transferase</keyword>
<gene>
    <name evidence="2" type="ORF">GCM10022406_37720</name>
</gene>
<dbReference type="Proteomes" id="UP001499909">
    <property type="component" value="Unassembled WGS sequence"/>
</dbReference>
<evidence type="ECO:0000256" key="1">
    <source>
        <dbReference type="SAM" id="MobiDB-lite"/>
    </source>
</evidence>
<dbReference type="SUPFAM" id="SSF81301">
    <property type="entry name" value="Nucleotidyltransferase"/>
    <property type="match status" value="1"/>
</dbReference>
<evidence type="ECO:0000313" key="2">
    <source>
        <dbReference type="EMBL" id="GAA3952437.1"/>
    </source>
</evidence>
<protein>
    <submittedName>
        <fullName evidence="2">Nucleotidyl transferase AbiEii/AbiGii toxin family protein</fullName>
    </submittedName>
</protein>
<name>A0ABP7NTS4_9BACT</name>
<dbReference type="Gene3D" id="3.30.460.40">
    <property type="match status" value="1"/>
</dbReference>
<dbReference type="RefSeq" id="WP_345117361.1">
    <property type="nucleotide sequence ID" value="NZ_BAABDH010000110.1"/>
</dbReference>